<keyword evidence="9" id="KW-1185">Reference proteome</keyword>
<dbReference type="GO" id="GO:0003677">
    <property type="term" value="F:DNA binding"/>
    <property type="evidence" value="ECO:0007669"/>
    <property type="project" value="UniProtKB-KW"/>
</dbReference>
<reference evidence="8 9" key="1">
    <citation type="submission" date="2018-01" db="EMBL/GenBank/DDBJ databases">
        <title>Twenty Corynebacterium bovis Genomes.</title>
        <authorList>
            <person name="Gulvik C.A."/>
        </authorList>
    </citation>
    <scope>NUCLEOTIDE SEQUENCE [LARGE SCALE GENOMIC DNA]</scope>
    <source>
        <strain evidence="8 9">16-2004</strain>
    </source>
</reference>
<dbReference type="Proteomes" id="UP000278422">
    <property type="component" value="Unassembled WGS sequence"/>
</dbReference>
<evidence type="ECO:0000256" key="2">
    <source>
        <dbReference type="ARBA" id="ARBA00023015"/>
    </source>
</evidence>
<dbReference type="GO" id="GO:0006352">
    <property type="term" value="P:DNA-templated transcription initiation"/>
    <property type="evidence" value="ECO:0007669"/>
    <property type="project" value="InterPro"/>
</dbReference>
<feature type="domain" description="RNA polymerase sigma factor 70 region 4 type 2" evidence="7">
    <location>
        <begin position="115"/>
        <end position="165"/>
    </location>
</feature>
<dbReference type="InterPro" id="IPR013324">
    <property type="entry name" value="RNA_pol_sigma_r3/r4-like"/>
</dbReference>
<dbReference type="GO" id="GO:0016987">
    <property type="term" value="F:sigma factor activity"/>
    <property type="evidence" value="ECO:0007669"/>
    <property type="project" value="UniProtKB-KW"/>
</dbReference>
<keyword evidence="4" id="KW-0238">DNA-binding</keyword>
<gene>
    <name evidence="8" type="ORF">CXF42_06400</name>
</gene>
<name>A0A3R8PK35_9CORY</name>
<dbReference type="InterPro" id="IPR013325">
    <property type="entry name" value="RNA_pol_sigma_r2"/>
</dbReference>
<dbReference type="Gene3D" id="1.10.10.10">
    <property type="entry name" value="Winged helix-like DNA-binding domain superfamily/Winged helix DNA-binding domain"/>
    <property type="match status" value="1"/>
</dbReference>
<dbReference type="NCBIfam" id="TIGR02937">
    <property type="entry name" value="sigma70-ECF"/>
    <property type="match status" value="1"/>
</dbReference>
<feature type="domain" description="RNA polymerase sigma-70 region 2" evidence="6">
    <location>
        <begin position="21"/>
        <end position="84"/>
    </location>
</feature>
<dbReference type="EMBL" id="PQNQ01000015">
    <property type="protein sequence ID" value="RRQ03725.1"/>
    <property type="molecule type" value="Genomic_DNA"/>
</dbReference>
<evidence type="ECO:0000256" key="4">
    <source>
        <dbReference type="ARBA" id="ARBA00023125"/>
    </source>
</evidence>
<dbReference type="InterPro" id="IPR014284">
    <property type="entry name" value="RNA_pol_sigma-70_dom"/>
</dbReference>
<dbReference type="RefSeq" id="WP_125186981.1">
    <property type="nucleotide sequence ID" value="NZ_PQNQ01000015.1"/>
</dbReference>
<dbReference type="AlphaFoldDB" id="A0A3R8PK35"/>
<comment type="similarity">
    <text evidence="1">Belongs to the sigma-70 factor family. ECF subfamily.</text>
</comment>
<evidence type="ECO:0000313" key="9">
    <source>
        <dbReference type="Proteomes" id="UP000278422"/>
    </source>
</evidence>
<evidence type="ECO:0000256" key="5">
    <source>
        <dbReference type="ARBA" id="ARBA00023163"/>
    </source>
</evidence>
<evidence type="ECO:0000259" key="6">
    <source>
        <dbReference type="Pfam" id="PF04542"/>
    </source>
</evidence>
<protein>
    <submittedName>
        <fullName evidence="8">RNA polymerase subunit sigma</fullName>
    </submittedName>
</protein>
<dbReference type="InterPro" id="IPR013249">
    <property type="entry name" value="RNA_pol_sigma70_r4_t2"/>
</dbReference>
<dbReference type="InterPro" id="IPR036388">
    <property type="entry name" value="WH-like_DNA-bd_sf"/>
</dbReference>
<keyword evidence="3" id="KW-0731">Sigma factor</keyword>
<dbReference type="Pfam" id="PF08281">
    <property type="entry name" value="Sigma70_r4_2"/>
    <property type="match status" value="1"/>
</dbReference>
<sequence length="176" mass="19992">MTSPPLDTRTRRDRRWFTSVYEEHYGQVLAYLTRWSDRATAQDMAAEVFLRAWTTRESLRGAPLPWLYGISRNVVLEFYRGRERDRDAREAVAGRERRRGTSPDEASAVDLHIDVAQAMGTLSEADREILTLHTWEDLDPADIATVLGVTRGSARVRLHRARRRLARALGADGTGG</sequence>
<dbReference type="PANTHER" id="PTHR43133:SF8">
    <property type="entry name" value="RNA POLYMERASE SIGMA FACTOR HI_1459-RELATED"/>
    <property type="match status" value="1"/>
</dbReference>
<keyword evidence="5" id="KW-0804">Transcription</keyword>
<evidence type="ECO:0000259" key="7">
    <source>
        <dbReference type="Pfam" id="PF08281"/>
    </source>
</evidence>
<dbReference type="InterPro" id="IPR007627">
    <property type="entry name" value="RNA_pol_sigma70_r2"/>
</dbReference>
<dbReference type="SUPFAM" id="SSF88946">
    <property type="entry name" value="Sigma2 domain of RNA polymerase sigma factors"/>
    <property type="match status" value="1"/>
</dbReference>
<dbReference type="Pfam" id="PF04542">
    <property type="entry name" value="Sigma70_r2"/>
    <property type="match status" value="1"/>
</dbReference>
<dbReference type="InterPro" id="IPR039425">
    <property type="entry name" value="RNA_pol_sigma-70-like"/>
</dbReference>
<evidence type="ECO:0000256" key="1">
    <source>
        <dbReference type="ARBA" id="ARBA00010641"/>
    </source>
</evidence>
<comment type="caution">
    <text evidence="8">The sequence shown here is derived from an EMBL/GenBank/DDBJ whole genome shotgun (WGS) entry which is preliminary data.</text>
</comment>
<evidence type="ECO:0000256" key="3">
    <source>
        <dbReference type="ARBA" id="ARBA00023082"/>
    </source>
</evidence>
<proteinExistence type="inferred from homology"/>
<dbReference type="SUPFAM" id="SSF88659">
    <property type="entry name" value="Sigma3 and sigma4 domains of RNA polymerase sigma factors"/>
    <property type="match status" value="1"/>
</dbReference>
<keyword evidence="2" id="KW-0805">Transcription regulation</keyword>
<accession>A0A3R8PK35</accession>
<dbReference type="Gene3D" id="1.10.1740.10">
    <property type="match status" value="1"/>
</dbReference>
<organism evidence="8 9">
    <name type="scientific">Corynebacterium bovis</name>
    <dbReference type="NCBI Taxonomy" id="36808"/>
    <lineage>
        <taxon>Bacteria</taxon>
        <taxon>Bacillati</taxon>
        <taxon>Actinomycetota</taxon>
        <taxon>Actinomycetes</taxon>
        <taxon>Mycobacteriales</taxon>
        <taxon>Corynebacteriaceae</taxon>
        <taxon>Corynebacterium</taxon>
    </lineage>
</organism>
<dbReference type="PANTHER" id="PTHR43133">
    <property type="entry name" value="RNA POLYMERASE ECF-TYPE SIGMA FACTO"/>
    <property type="match status" value="1"/>
</dbReference>
<evidence type="ECO:0000313" key="8">
    <source>
        <dbReference type="EMBL" id="RRQ03725.1"/>
    </source>
</evidence>